<dbReference type="Gene3D" id="3.40.1280.10">
    <property type="match status" value="1"/>
</dbReference>
<dbReference type="PANTHER" id="PTHR43191">
    <property type="entry name" value="RRNA METHYLTRANSFERASE 3"/>
    <property type="match status" value="1"/>
</dbReference>
<evidence type="ECO:0000256" key="2">
    <source>
        <dbReference type="ARBA" id="ARBA00022603"/>
    </source>
</evidence>
<dbReference type="InterPro" id="IPR029026">
    <property type="entry name" value="tRNA_m1G_MTases_N"/>
</dbReference>
<evidence type="ECO:0000256" key="3">
    <source>
        <dbReference type="ARBA" id="ARBA00022679"/>
    </source>
</evidence>
<dbReference type="InterPro" id="IPR029064">
    <property type="entry name" value="Ribosomal_eL30-like_sf"/>
</dbReference>
<dbReference type="Pfam" id="PF22435">
    <property type="entry name" value="MRM3-like_sub_bind"/>
    <property type="match status" value="1"/>
</dbReference>
<dbReference type="InterPro" id="IPR051259">
    <property type="entry name" value="rRNA_Methyltransferase"/>
</dbReference>
<dbReference type="KEGG" id="tso:IZ6_09770"/>
<gene>
    <name evidence="6" type="ORF">IZ6_09770</name>
</gene>
<dbReference type="EMBL" id="AP023361">
    <property type="protein sequence ID" value="BCJ90242.1"/>
    <property type="molecule type" value="Genomic_DNA"/>
</dbReference>
<evidence type="ECO:0000313" key="6">
    <source>
        <dbReference type="EMBL" id="BCJ90242.1"/>
    </source>
</evidence>
<dbReference type="AlphaFoldDB" id="A0A6S6QSJ1"/>
<keyword evidence="7" id="KW-1185">Reference proteome</keyword>
<dbReference type="Gene3D" id="3.30.1330.30">
    <property type="match status" value="1"/>
</dbReference>
<keyword evidence="3 6" id="KW-0808">Transferase</keyword>
<name>A0A6S6QSJ1_9HYPH</name>
<evidence type="ECO:0000259" key="4">
    <source>
        <dbReference type="Pfam" id="PF00588"/>
    </source>
</evidence>
<feature type="domain" description="tRNA/rRNA methyltransferase SpoU type" evidence="4">
    <location>
        <begin position="126"/>
        <end position="263"/>
    </location>
</feature>
<dbReference type="GO" id="GO:0006396">
    <property type="term" value="P:RNA processing"/>
    <property type="evidence" value="ECO:0007669"/>
    <property type="project" value="InterPro"/>
</dbReference>
<dbReference type="SUPFAM" id="SSF75217">
    <property type="entry name" value="alpha/beta knot"/>
    <property type="match status" value="1"/>
</dbReference>
<proteinExistence type="inferred from homology"/>
<dbReference type="Pfam" id="PF00588">
    <property type="entry name" value="SpoU_methylase"/>
    <property type="match status" value="1"/>
</dbReference>
<organism evidence="6 7">
    <name type="scientific">Terrihabitans soli</name>
    <dbReference type="NCBI Taxonomy" id="708113"/>
    <lineage>
        <taxon>Bacteria</taxon>
        <taxon>Pseudomonadati</taxon>
        <taxon>Pseudomonadota</taxon>
        <taxon>Alphaproteobacteria</taxon>
        <taxon>Hyphomicrobiales</taxon>
        <taxon>Terrihabitans</taxon>
    </lineage>
</organism>
<protein>
    <submittedName>
        <fullName evidence="6">RNA methyltransferase</fullName>
    </submittedName>
</protein>
<dbReference type="GO" id="GO:0032259">
    <property type="term" value="P:methylation"/>
    <property type="evidence" value="ECO:0007669"/>
    <property type="project" value="UniProtKB-KW"/>
</dbReference>
<dbReference type="SUPFAM" id="SSF55315">
    <property type="entry name" value="L30e-like"/>
    <property type="match status" value="1"/>
</dbReference>
<comment type="similarity">
    <text evidence="1">Belongs to the class IV-like SAM-binding methyltransferase superfamily. RNA methyltransferase TrmH family.</text>
</comment>
<dbReference type="InterPro" id="IPR053888">
    <property type="entry name" value="MRM3-like_sub_bind"/>
</dbReference>
<dbReference type="PANTHER" id="PTHR43191:SF2">
    <property type="entry name" value="RRNA METHYLTRANSFERASE 3, MITOCHONDRIAL"/>
    <property type="match status" value="1"/>
</dbReference>
<dbReference type="CDD" id="cd18095">
    <property type="entry name" value="SpoU-like_rRNA-MTase"/>
    <property type="match status" value="1"/>
</dbReference>
<sequence length="271" mass="28878">MSGPLQGVKIVTSPANPQVKYLAALRTRDRREDADLFLAEGARMVRQALECGRAPRVLGYEDGMRHDPMVGELIRATLSARGEVLELTPSLIGKITRRNNPQSVIAAFEHVVKPLAEIAPKKTRAVLGLDRIKDPGNLGTILRTADAAGADVLIIGDSCDPHGTEAVRASAGSIFAVNIYEGSEADVIALCKSWPGDILGTSVVQSSDYRTVKPKSPSLLLMGNEQYGLSDELSAACIGMVHIPTSDRVESLNVGIAAGILLFTLFPPEKA</sequence>
<feature type="domain" description="MRM3-like substrate binding" evidence="5">
    <location>
        <begin position="16"/>
        <end position="106"/>
    </location>
</feature>
<evidence type="ECO:0000256" key="1">
    <source>
        <dbReference type="ARBA" id="ARBA00007228"/>
    </source>
</evidence>
<evidence type="ECO:0000259" key="5">
    <source>
        <dbReference type="Pfam" id="PF22435"/>
    </source>
</evidence>
<dbReference type="GO" id="GO:0003723">
    <property type="term" value="F:RNA binding"/>
    <property type="evidence" value="ECO:0007669"/>
    <property type="project" value="InterPro"/>
</dbReference>
<dbReference type="RefSeq" id="WP_222876886.1">
    <property type="nucleotide sequence ID" value="NZ_AP023361.1"/>
</dbReference>
<dbReference type="GO" id="GO:0008173">
    <property type="term" value="F:RNA methyltransferase activity"/>
    <property type="evidence" value="ECO:0007669"/>
    <property type="project" value="InterPro"/>
</dbReference>
<accession>A0A6S6QSJ1</accession>
<evidence type="ECO:0000313" key="7">
    <source>
        <dbReference type="Proteomes" id="UP000515317"/>
    </source>
</evidence>
<keyword evidence="2 6" id="KW-0489">Methyltransferase</keyword>
<dbReference type="InterPro" id="IPR001537">
    <property type="entry name" value="SpoU_MeTrfase"/>
</dbReference>
<reference evidence="6 7" key="1">
    <citation type="submission" date="2020-08" db="EMBL/GenBank/DDBJ databases">
        <title>Genome sequence of Rhizobiales bacterium strain IZ6.</title>
        <authorList>
            <person name="Nakai R."/>
            <person name="Naganuma T."/>
        </authorList>
    </citation>
    <scope>NUCLEOTIDE SEQUENCE [LARGE SCALE GENOMIC DNA]</scope>
    <source>
        <strain evidence="6 7">IZ6</strain>
    </source>
</reference>
<dbReference type="InterPro" id="IPR029028">
    <property type="entry name" value="Alpha/beta_knot_MTases"/>
</dbReference>
<dbReference type="Proteomes" id="UP000515317">
    <property type="component" value="Chromosome"/>
</dbReference>